<organism evidence="1 2">
    <name type="scientific">Crocosphaera watsonii WH 0005</name>
    <dbReference type="NCBI Taxonomy" id="423472"/>
    <lineage>
        <taxon>Bacteria</taxon>
        <taxon>Bacillati</taxon>
        <taxon>Cyanobacteriota</taxon>
        <taxon>Cyanophyceae</taxon>
        <taxon>Oscillatoriophycideae</taxon>
        <taxon>Chroococcales</taxon>
        <taxon>Aphanothecaceae</taxon>
        <taxon>Crocosphaera</taxon>
    </lineage>
</organism>
<evidence type="ECO:0000313" key="2">
    <source>
        <dbReference type="Proteomes" id="UP000017981"/>
    </source>
</evidence>
<reference evidence="1 2" key="2">
    <citation type="submission" date="2013-09" db="EMBL/GenBank/DDBJ databases">
        <title>Whole genome comparison of six Crocosphaera watsonii strains with differing phenotypes.</title>
        <authorList>
            <person name="Bench S.R."/>
            <person name="Heller P."/>
            <person name="Frank I."/>
            <person name="Arciniega M."/>
            <person name="Shilova I.N."/>
            <person name="Zehr J.P."/>
        </authorList>
    </citation>
    <scope>NUCLEOTIDE SEQUENCE [LARGE SCALE GENOMIC DNA]</scope>
    <source>
        <strain evidence="1 2">WH 0005</strain>
    </source>
</reference>
<dbReference type="Proteomes" id="UP000017981">
    <property type="component" value="Unassembled WGS sequence"/>
</dbReference>
<accession>T2IYC7</accession>
<dbReference type="EMBL" id="CAQL01000769">
    <property type="protein sequence ID" value="CCQ57125.1"/>
    <property type="molecule type" value="Genomic_DNA"/>
</dbReference>
<sequence>MMVLGKNLINRQYQDYTRLGDCQDFFSFQLSGKDKCN</sequence>
<name>T2IYC7_CROWT</name>
<reference evidence="1 2" key="1">
    <citation type="submission" date="2013-01" db="EMBL/GenBank/DDBJ databases">
        <authorList>
            <person name="Bench S."/>
        </authorList>
    </citation>
    <scope>NUCLEOTIDE SEQUENCE [LARGE SCALE GENOMIC DNA]</scope>
    <source>
        <strain evidence="1 2">WH 0005</strain>
    </source>
</reference>
<dbReference type="AlphaFoldDB" id="T2IYC7"/>
<evidence type="ECO:0000313" key="1">
    <source>
        <dbReference type="EMBL" id="CCQ57125.1"/>
    </source>
</evidence>
<comment type="caution">
    <text evidence="1">The sequence shown here is derived from an EMBL/GenBank/DDBJ whole genome shotgun (WGS) entry which is preliminary data.</text>
</comment>
<gene>
    <name evidence="1" type="ORF">CWATWH0005_2603</name>
</gene>
<protein>
    <submittedName>
        <fullName evidence="1">Uncharacterized protein</fullName>
    </submittedName>
</protein>
<proteinExistence type="predicted"/>